<evidence type="ECO:0000259" key="2">
    <source>
        <dbReference type="Pfam" id="PF20274"/>
    </source>
</evidence>
<proteinExistence type="predicted"/>
<reference evidence="4" key="1">
    <citation type="submission" date="2015-07" db="EMBL/GenBank/DDBJ databases">
        <authorList>
            <person name="Rodrigo-Torres Lidia"/>
            <person name="Arahal R.David."/>
        </authorList>
    </citation>
    <scope>NUCLEOTIDE SEQUENCE [LARGE SCALE GENOMIC DNA]</scope>
    <source>
        <strain evidence="4">CECT 4801</strain>
    </source>
</reference>
<evidence type="ECO:0000313" key="3">
    <source>
        <dbReference type="EMBL" id="CTQ47346.1"/>
    </source>
</evidence>
<evidence type="ECO:0000313" key="4">
    <source>
        <dbReference type="Proteomes" id="UP000048926"/>
    </source>
</evidence>
<dbReference type="AlphaFoldDB" id="A0A0M6YB84"/>
<dbReference type="RefSeq" id="WP_055661386.1">
    <property type="nucleotide sequence ID" value="NZ_CXST01000006.1"/>
</dbReference>
<name>A0A0M6YB84_9HYPH</name>
<dbReference type="Proteomes" id="UP000048926">
    <property type="component" value="Unassembled WGS sequence"/>
</dbReference>
<sequence length="223" mass="25209">MNPWKLFLDDDADTVRRPDITVENSAWRKTMDLPLDPPNTDPAVLGDWKIARSYVEAAALFDEFGLPLFVSFDHDLADGKDGIAVAHRMIEIDMDSFGGQISRRFRFEVHSGNRVGRDNIRGLLEGYMKQKTHWSGIKVEDGHYDPKELEASKERGRLADNAVLKLGWLTEEQLCSANGFFESFPSSSINVVEHVMYDLSQFDSDPEDVTELDNDDEPAGMKP</sequence>
<dbReference type="Pfam" id="PF20274">
    <property type="entry name" value="cREC_REC"/>
    <property type="match status" value="1"/>
</dbReference>
<keyword evidence="4" id="KW-1185">Reference proteome</keyword>
<feature type="region of interest" description="Disordered" evidence="1">
    <location>
        <begin position="203"/>
        <end position="223"/>
    </location>
</feature>
<accession>A0A0M6YB84</accession>
<dbReference type="OrthoDB" id="5124760at2"/>
<organism evidence="3 4">
    <name type="scientific">Roseibium aggregatum</name>
    <dbReference type="NCBI Taxonomy" id="187304"/>
    <lineage>
        <taxon>Bacteria</taxon>
        <taxon>Pseudomonadati</taxon>
        <taxon>Pseudomonadota</taxon>
        <taxon>Alphaproteobacteria</taxon>
        <taxon>Hyphomicrobiales</taxon>
        <taxon>Stappiaceae</taxon>
        <taxon>Roseibium</taxon>
    </lineage>
</organism>
<protein>
    <recommendedName>
        <fullName evidence="2">Cyclic-phosphate processing Receiver domain-containing protein</fullName>
    </recommendedName>
</protein>
<dbReference type="InterPro" id="IPR046909">
    <property type="entry name" value="cREC_REC"/>
</dbReference>
<evidence type="ECO:0000256" key="1">
    <source>
        <dbReference type="SAM" id="MobiDB-lite"/>
    </source>
</evidence>
<feature type="compositionally biased region" description="Acidic residues" evidence="1">
    <location>
        <begin position="204"/>
        <end position="223"/>
    </location>
</feature>
<dbReference type="EMBL" id="CXST01000006">
    <property type="protein sequence ID" value="CTQ47346.1"/>
    <property type="molecule type" value="Genomic_DNA"/>
</dbReference>
<gene>
    <name evidence="3" type="ORF">LAL4801_05808</name>
</gene>
<feature type="domain" description="Cyclic-phosphate processing Receiver" evidence="2">
    <location>
        <begin position="5"/>
        <end position="125"/>
    </location>
</feature>